<dbReference type="InParanoid" id="E1ZJK3"/>
<evidence type="ECO:0000256" key="1">
    <source>
        <dbReference type="ARBA" id="ARBA00004123"/>
    </source>
</evidence>
<evidence type="ECO:0000256" key="5">
    <source>
        <dbReference type="RuleBase" id="RU004398"/>
    </source>
</evidence>
<evidence type="ECO:0000313" key="6">
    <source>
        <dbReference type="EMBL" id="EFN53878.1"/>
    </source>
</evidence>
<dbReference type="InterPro" id="IPR036504">
    <property type="entry name" value="CGI121/TPRKB_sf"/>
</dbReference>
<dbReference type="OrthoDB" id="329139at2759"/>
<name>E1ZJK3_CHLVA</name>
<accession>E1ZJK3</accession>
<dbReference type="Proteomes" id="UP000008141">
    <property type="component" value="Unassembled WGS sequence"/>
</dbReference>
<dbReference type="RefSeq" id="XP_005845980.1">
    <property type="nucleotide sequence ID" value="XM_005845918.1"/>
</dbReference>
<gene>
    <name evidence="6" type="ORF">CHLNCDRAFT_25174</name>
</gene>
<dbReference type="GO" id="GO:0002949">
    <property type="term" value="P:tRNA threonylcarbamoyladenosine modification"/>
    <property type="evidence" value="ECO:0007669"/>
    <property type="project" value="TreeGrafter"/>
</dbReference>
<reference evidence="6 7" key="1">
    <citation type="journal article" date="2010" name="Plant Cell">
        <title>The Chlorella variabilis NC64A genome reveals adaptation to photosymbiosis, coevolution with viruses, and cryptic sex.</title>
        <authorList>
            <person name="Blanc G."/>
            <person name="Duncan G."/>
            <person name="Agarkova I."/>
            <person name="Borodovsky M."/>
            <person name="Gurnon J."/>
            <person name="Kuo A."/>
            <person name="Lindquist E."/>
            <person name="Lucas S."/>
            <person name="Pangilinan J."/>
            <person name="Polle J."/>
            <person name="Salamov A."/>
            <person name="Terry A."/>
            <person name="Yamada T."/>
            <person name="Dunigan D.D."/>
            <person name="Grigoriev I.V."/>
            <person name="Claverie J.M."/>
            <person name="Van Etten J.L."/>
        </authorList>
    </citation>
    <scope>NUCLEOTIDE SEQUENCE [LARGE SCALE GENOMIC DNA]</scope>
    <source>
        <strain evidence="6 7">NC64A</strain>
    </source>
</reference>
<dbReference type="GO" id="GO:0000408">
    <property type="term" value="C:EKC/KEOPS complex"/>
    <property type="evidence" value="ECO:0007669"/>
    <property type="project" value="TreeGrafter"/>
</dbReference>
<evidence type="ECO:0000313" key="7">
    <source>
        <dbReference type="Proteomes" id="UP000008141"/>
    </source>
</evidence>
<dbReference type="GO" id="GO:0005634">
    <property type="term" value="C:nucleus"/>
    <property type="evidence" value="ECO:0007669"/>
    <property type="project" value="UniProtKB-SubCell"/>
</dbReference>
<evidence type="ECO:0000256" key="4">
    <source>
        <dbReference type="ARBA" id="ARBA00023242"/>
    </source>
</evidence>
<dbReference type="Pfam" id="PF08617">
    <property type="entry name" value="CGI-121"/>
    <property type="match status" value="1"/>
</dbReference>
<evidence type="ECO:0000256" key="2">
    <source>
        <dbReference type="ARBA" id="ARBA00005546"/>
    </source>
</evidence>
<dbReference type="KEGG" id="cvr:CHLNCDRAFT_25174"/>
<keyword evidence="4 5" id="KW-0539">Nucleus</keyword>
<evidence type="ECO:0008006" key="8">
    <source>
        <dbReference type="Google" id="ProtNLM"/>
    </source>
</evidence>
<keyword evidence="3" id="KW-0819">tRNA processing</keyword>
<dbReference type="GO" id="GO:0005829">
    <property type="term" value="C:cytosol"/>
    <property type="evidence" value="ECO:0007669"/>
    <property type="project" value="TreeGrafter"/>
</dbReference>
<comment type="subcellular location">
    <subcellularLocation>
        <location evidence="1">Nucleus</location>
    </subcellularLocation>
</comment>
<protein>
    <recommendedName>
        <fullName evidence="8">EKC/KEOPS complex subunit cgi121</fullName>
    </recommendedName>
</protein>
<dbReference type="EMBL" id="GL433849">
    <property type="protein sequence ID" value="EFN53878.1"/>
    <property type="molecule type" value="Genomic_DNA"/>
</dbReference>
<dbReference type="GeneID" id="17353326"/>
<dbReference type="STRING" id="554065.E1ZJK3"/>
<dbReference type="SUPFAM" id="SSF143870">
    <property type="entry name" value="PF0523-like"/>
    <property type="match status" value="1"/>
</dbReference>
<dbReference type="AlphaFoldDB" id="E1ZJK3"/>
<dbReference type="InterPro" id="IPR013926">
    <property type="entry name" value="CGI121/TPRKB"/>
</dbReference>
<evidence type="ECO:0000256" key="3">
    <source>
        <dbReference type="ARBA" id="ARBA00022694"/>
    </source>
</evidence>
<comment type="similarity">
    <text evidence="2 5">Belongs to the CGI121/TPRKB family.</text>
</comment>
<dbReference type="OMA" id="IVCRMST"/>
<dbReference type="eggNOG" id="KOG4066">
    <property type="taxonomic scope" value="Eukaryota"/>
</dbReference>
<dbReference type="Gene3D" id="3.30.2380.10">
    <property type="entry name" value="CGI121/TPRKB"/>
    <property type="match status" value="1"/>
</dbReference>
<organism evidence="7">
    <name type="scientific">Chlorella variabilis</name>
    <name type="common">Green alga</name>
    <dbReference type="NCBI Taxonomy" id="554065"/>
    <lineage>
        <taxon>Eukaryota</taxon>
        <taxon>Viridiplantae</taxon>
        <taxon>Chlorophyta</taxon>
        <taxon>core chlorophytes</taxon>
        <taxon>Trebouxiophyceae</taxon>
        <taxon>Chlorellales</taxon>
        <taxon>Chlorellaceae</taxon>
        <taxon>Chlorella clade</taxon>
        <taxon>Chlorella</taxon>
    </lineage>
</organism>
<dbReference type="PANTHER" id="PTHR15840:SF10">
    <property type="entry name" value="EKC_KEOPS COMPLEX SUBUNIT TPRKB"/>
    <property type="match status" value="1"/>
</dbReference>
<proteinExistence type="inferred from homology"/>
<keyword evidence="7" id="KW-1185">Reference proteome</keyword>
<sequence>MEASIQRLEFEDFPGRTLTVLLFKDVTNSKELRELVMSGALQPECSLANAELVPSLLVLRVAAFKALLAQQRGALRTKSLHAEVVFNLAGSKHIPHPLDRFGINPGCRHLLAAPFDASPEEEAQLQGLIAGAPTPLAELPLLTDQQLLIKHLKVTPEELLVGSLADAMLMRSAGRDC</sequence>
<dbReference type="PANTHER" id="PTHR15840">
    <property type="entry name" value="CGI-121 FAMILY MEMBER"/>
    <property type="match status" value="1"/>
</dbReference>
<dbReference type="FunCoup" id="E1ZJK3">
    <property type="interactions" value="1458"/>
</dbReference>